<comment type="caution">
    <text evidence="6">The sequence shown here is derived from an EMBL/GenBank/DDBJ whole genome shotgun (WGS) entry which is preliminary data.</text>
</comment>
<evidence type="ECO:0000313" key="4">
    <source>
        <dbReference type="EMBL" id="KAG2958490.1"/>
    </source>
</evidence>
<name>A0A329RCV4_9STRA</name>
<dbReference type="EMBL" id="RCMG01002145">
    <property type="protein sequence ID" value="KAG2814055.1"/>
    <property type="molecule type" value="Genomic_DNA"/>
</dbReference>
<dbReference type="Proteomes" id="UP000251314">
    <property type="component" value="Unassembled WGS sequence"/>
</dbReference>
<dbReference type="Proteomes" id="UP000774804">
    <property type="component" value="Unassembled WGS sequence"/>
</dbReference>
<evidence type="ECO:0000313" key="7">
    <source>
        <dbReference type="Proteomes" id="UP000251314"/>
    </source>
</evidence>
<accession>A0A329RCV4</accession>
<dbReference type="VEuPathDB" id="FungiDB:PC110_g21688"/>
<organism evidence="6 7">
    <name type="scientific">Phytophthora cactorum</name>
    <dbReference type="NCBI Taxonomy" id="29920"/>
    <lineage>
        <taxon>Eukaryota</taxon>
        <taxon>Sar</taxon>
        <taxon>Stramenopiles</taxon>
        <taxon>Oomycota</taxon>
        <taxon>Peronosporomycetes</taxon>
        <taxon>Peronosporales</taxon>
        <taxon>Peronosporaceae</taxon>
        <taxon>Phytophthora</taxon>
    </lineage>
</organism>
<dbReference type="AlphaFoldDB" id="A0A329RCV4"/>
<keyword evidence="7" id="KW-1185">Reference proteome</keyword>
<gene>
    <name evidence="6" type="ORF">PC110_g21688</name>
    <name evidence="1" type="ORF">PC113_g23364</name>
    <name evidence="2" type="ORF">PC115_g23371</name>
    <name evidence="3" type="ORF">PC117_g26809</name>
    <name evidence="4" type="ORF">PC118_g23505</name>
    <name evidence="5" type="ORF">PC129_g23085</name>
</gene>
<dbReference type="EMBL" id="RCMK01002694">
    <property type="protein sequence ID" value="KAG2879178.1"/>
    <property type="molecule type" value="Genomic_DNA"/>
</dbReference>
<dbReference type="EMBL" id="RCMV01002414">
    <property type="protein sequence ID" value="KAG3202992.1"/>
    <property type="molecule type" value="Genomic_DNA"/>
</dbReference>
<sequence>MAREDMVREDVVPVVAVRVGRRHELQTLQMRLAFKVARGI</sequence>
<evidence type="ECO:0000313" key="1">
    <source>
        <dbReference type="EMBL" id="KAG2814055.1"/>
    </source>
</evidence>
<dbReference type="Proteomes" id="UP000760860">
    <property type="component" value="Unassembled WGS sequence"/>
</dbReference>
<dbReference type="Proteomes" id="UP000735874">
    <property type="component" value="Unassembled WGS sequence"/>
</dbReference>
<dbReference type="Proteomes" id="UP000697107">
    <property type="component" value="Unassembled WGS sequence"/>
</dbReference>
<evidence type="ECO:0000313" key="3">
    <source>
        <dbReference type="EMBL" id="KAG2879178.1"/>
    </source>
</evidence>
<evidence type="ECO:0000313" key="5">
    <source>
        <dbReference type="EMBL" id="KAG3202992.1"/>
    </source>
</evidence>
<dbReference type="EMBL" id="RCMI01002300">
    <property type="protein sequence ID" value="KAG2877426.1"/>
    <property type="molecule type" value="Genomic_DNA"/>
</dbReference>
<dbReference type="EMBL" id="RCML01002242">
    <property type="protein sequence ID" value="KAG2958490.1"/>
    <property type="molecule type" value="Genomic_DNA"/>
</dbReference>
<dbReference type="Proteomes" id="UP000736787">
    <property type="component" value="Unassembled WGS sequence"/>
</dbReference>
<reference evidence="6 7" key="1">
    <citation type="submission" date="2018-01" db="EMBL/GenBank/DDBJ databases">
        <title>Draft genome of the strawberry crown rot pathogen Phytophthora cactorum.</title>
        <authorList>
            <person name="Armitage A.D."/>
            <person name="Lysoe E."/>
            <person name="Nellist C.F."/>
            <person name="Harrison R.J."/>
            <person name="Brurberg M.B."/>
        </authorList>
    </citation>
    <scope>NUCLEOTIDE SEQUENCE [LARGE SCALE GENOMIC DNA]</scope>
    <source>
        <strain evidence="6 7">10300</strain>
    </source>
</reference>
<reference evidence="5" key="2">
    <citation type="submission" date="2018-05" db="EMBL/GenBank/DDBJ databases">
        <title>Effector identification in a new, highly contiguous assembly of the strawberry crown rot pathogen Phytophthora cactorum.</title>
        <authorList>
            <person name="Armitage A.D."/>
            <person name="Nellist C.F."/>
            <person name="Bates H."/>
            <person name="Vickerstaff R.J."/>
            <person name="Harrison R.J."/>
        </authorList>
    </citation>
    <scope>NUCLEOTIDE SEQUENCE</scope>
    <source>
        <strain evidence="1">15-7</strain>
        <strain evidence="2">4032</strain>
        <strain evidence="3">4040</strain>
        <strain evidence="4">P415</strain>
        <strain evidence="5">P421</strain>
    </source>
</reference>
<evidence type="ECO:0000313" key="6">
    <source>
        <dbReference type="EMBL" id="RAW21869.1"/>
    </source>
</evidence>
<proteinExistence type="predicted"/>
<protein>
    <submittedName>
        <fullName evidence="6">Uncharacterized protein</fullName>
    </submittedName>
</protein>
<dbReference type="EMBL" id="MJFZ01001524">
    <property type="protein sequence ID" value="RAW21869.1"/>
    <property type="molecule type" value="Genomic_DNA"/>
</dbReference>
<evidence type="ECO:0000313" key="2">
    <source>
        <dbReference type="EMBL" id="KAG2877426.1"/>
    </source>
</evidence>